<feature type="domain" description="Glyoxalase-like" evidence="1">
    <location>
        <begin position="8"/>
        <end position="150"/>
    </location>
</feature>
<organism evidence="2 3">
    <name type="scientific">Streptomyces pseudovenezuelae</name>
    <dbReference type="NCBI Taxonomy" id="67350"/>
    <lineage>
        <taxon>Bacteria</taxon>
        <taxon>Bacillati</taxon>
        <taxon>Actinomycetota</taxon>
        <taxon>Actinomycetes</taxon>
        <taxon>Kitasatosporales</taxon>
        <taxon>Streptomycetaceae</taxon>
        <taxon>Streptomyces</taxon>
        <taxon>Streptomyces aurantiacus group</taxon>
    </lineage>
</organism>
<dbReference type="AlphaFoldDB" id="A0A101N9F3"/>
<proteinExistence type="predicted"/>
<evidence type="ECO:0000259" key="1">
    <source>
        <dbReference type="Pfam" id="PF18029"/>
    </source>
</evidence>
<sequence>MITHPKLQLTVDCAEPERLAVFWAAALGYEVEPPPAPFTSWRAYWLDQGLPEEELGTGEGSDSVVDPRGVGPRIWFQQVPEPKTVKNRLHLDLGVSGGRGVPFATRKERVLAEVARLESAGASRLRVEESEESGSCFVVMRDPEGNEFCVH</sequence>
<dbReference type="PANTHER" id="PTHR35908:SF1">
    <property type="entry name" value="CONSERVED PROTEIN"/>
    <property type="match status" value="1"/>
</dbReference>
<dbReference type="InterPro" id="IPR029068">
    <property type="entry name" value="Glyas_Bleomycin-R_OHBP_Dase"/>
</dbReference>
<protein>
    <submittedName>
        <fullName evidence="2">Glyoxalase</fullName>
    </submittedName>
</protein>
<evidence type="ECO:0000313" key="2">
    <source>
        <dbReference type="EMBL" id="KUM88959.1"/>
    </source>
</evidence>
<dbReference type="SUPFAM" id="SSF54593">
    <property type="entry name" value="Glyoxalase/Bleomycin resistance protein/Dihydroxybiphenyl dioxygenase"/>
    <property type="match status" value="1"/>
</dbReference>
<accession>A0A101N9F3</accession>
<gene>
    <name evidence="2" type="ORF">AQI94_10500</name>
</gene>
<comment type="caution">
    <text evidence="2">The sequence shown here is derived from an EMBL/GenBank/DDBJ whole genome shotgun (WGS) entry which is preliminary data.</text>
</comment>
<dbReference type="RefSeq" id="WP_031053561.1">
    <property type="nucleotide sequence ID" value="NZ_JBEYZI010000133.1"/>
</dbReference>
<evidence type="ECO:0000313" key="3">
    <source>
        <dbReference type="Proteomes" id="UP000053039"/>
    </source>
</evidence>
<reference evidence="2 3" key="1">
    <citation type="submission" date="2015-10" db="EMBL/GenBank/DDBJ databases">
        <title>Draft genome sequence of Streptomyces pseudovenezuelae DSM 40212, type strain for the species Streptomyces pseudovenezuelae.</title>
        <authorList>
            <person name="Ruckert C."/>
            <person name="Winkler A."/>
            <person name="Kalinowski J."/>
            <person name="Kampfer P."/>
            <person name="Glaeser S."/>
        </authorList>
    </citation>
    <scope>NUCLEOTIDE SEQUENCE [LARGE SCALE GENOMIC DNA]</scope>
    <source>
        <strain evidence="2 3">DSM 40212</strain>
    </source>
</reference>
<dbReference type="Proteomes" id="UP000053039">
    <property type="component" value="Unassembled WGS sequence"/>
</dbReference>
<dbReference type="Pfam" id="PF18029">
    <property type="entry name" value="Glyoxalase_6"/>
    <property type="match status" value="1"/>
</dbReference>
<dbReference type="OrthoDB" id="3212826at2"/>
<name>A0A101N9F3_9ACTN</name>
<dbReference type="InterPro" id="IPR041581">
    <property type="entry name" value="Glyoxalase_6"/>
</dbReference>
<dbReference type="EMBL" id="LMWM01000009">
    <property type="protein sequence ID" value="KUM88959.1"/>
    <property type="molecule type" value="Genomic_DNA"/>
</dbReference>
<dbReference type="Gene3D" id="3.10.180.10">
    <property type="entry name" value="2,3-Dihydroxybiphenyl 1,2-Dioxygenase, domain 1"/>
    <property type="match status" value="1"/>
</dbReference>
<dbReference type="PANTHER" id="PTHR35908">
    <property type="entry name" value="HYPOTHETICAL FUSION PROTEIN"/>
    <property type="match status" value="1"/>
</dbReference>